<dbReference type="AlphaFoldDB" id="A0A5P2DDP5"/>
<dbReference type="Proteomes" id="UP000325211">
    <property type="component" value="Chromosome"/>
</dbReference>
<gene>
    <name evidence="2" type="ORF">DEJ50_28525</name>
</gene>
<keyword evidence="1" id="KW-0472">Membrane</keyword>
<keyword evidence="1" id="KW-0812">Transmembrane</keyword>
<dbReference type="EMBL" id="CP029190">
    <property type="protein sequence ID" value="QES51199.1"/>
    <property type="molecule type" value="Genomic_DNA"/>
</dbReference>
<feature type="transmembrane region" description="Helical" evidence="1">
    <location>
        <begin position="66"/>
        <end position="91"/>
    </location>
</feature>
<reference evidence="2 3" key="1">
    <citation type="submission" date="2018-05" db="EMBL/GenBank/DDBJ databases">
        <title>Streptomyces venezuelae.</title>
        <authorList>
            <person name="Kim W."/>
            <person name="Lee N."/>
            <person name="Cho B.-K."/>
        </authorList>
    </citation>
    <scope>NUCLEOTIDE SEQUENCE [LARGE SCALE GENOMIC DNA]</scope>
    <source>
        <strain evidence="2 3">ATCC 21782</strain>
    </source>
</reference>
<evidence type="ECO:0000256" key="1">
    <source>
        <dbReference type="SAM" id="Phobius"/>
    </source>
</evidence>
<sequence length="93" mass="9746">MLRGDRMPIFVFLLTLGLAALTAGFWVAFDVRGAARSLERYSARNAELRAQAQGRLGPPDRVASAVFFRILAGVVGAAGSVLTLLSTALLAGA</sequence>
<keyword evidence="1" id="KW-1133">Transmembrane helix</keyword>
<feature type="transmembrane region" description="Helical" evidence="1">
    <location>
        <begin position="7"/>
        <end position="29"/>
    </location>
</feature>
<evidence type="ECO:0000313" key="2">
    <source>
        <dbReference type="EMBL" id="QES51199.1"/>
    </source>
</evidence>
<organism evidence="2 3">
    <name type="scientific">Streptomyces venezuelae</name>
    <dbReference type="NCBI Taxonomy" id="54571"/>
    <lineage>
        <taxon>Bacteria</taxon>
        <taxon>Bacillati</taxon>
        <taxon>Actinomycetota</taxon>
        <taxon>Actinomycetes</taxon>
        <taxon>Kitasatosporales</taxon>
        <taxon>Streptomycetaceae</taxon>
        <taxon>Streptomyces</taxon>
    </lineage>
</organism>
<evidence type="ECO:0000313" key="3">
    <source>
        <dbReference type="Proteomes" id="UP000325211"/>
    </source>
</evidence>
<name>A0A5P2DDP5_STRVZ</name>
<accession>A0A5P2DDP5</accession>
<proteinExistence type="predicted"/>
<protein>
    <submittedName>
        <fullName evidence="2">Uncharacterized protein</fullName>
    </submittedName>
</protein>